<dbReference type="SMART" id="SM00507">
    <property type="entry name" value="HNHc"/>
    <property type="match status" value="1"/>
</dbReference>
<feature type="compositionally biased region" description="Polar residues" evidence="1">
    <location>
        <begin position="159"/>
        <end position="169"/>
    </location>
</feature>
<dbReference type="EMBL" id="JBJVNI010000017">
    <property type="protein sequence ID" value="MFM9612854.1"/>
    <property type="molecule type" value="Genomic_DNA"/>
</dbReference>
<feature type="region of interest" description="Disordered" evidence="1">
    <location>
        <begin position="145"/>
        <end position="185"/>
    </location>
</feature>
<organism evidence="3 4">
    <name type="scientific">Streptomyces niveiscabiei</name>
    <dbReference type="NCBI Taxonomy" id="164115"/>
    <lineage>
        <taxon>Bacteria</taxon>
        <taxon>Bacillati</taxon>
        <taxon>Actinomycetota</taxon>
        <taxon>Actinomycetes</taxon>
        <taxon>Kitasatosporales</taxon>
        <taxon>Streptomycetaceae</taxon>
        <taxon>Streptomyces</taxon>
    </lineage>
</organism>
<evidence type="ECO:0000313" key="3">
    <source>
        <dbReference type="EMBL" id="MFM9612854.1"/>
    </source>
</evidence>
<protein>
    <submittedName>
        <fullName evidence="3">HNH endonuclease</fullName>
    </submittedName>
</protein>
<evidence type="ECO:0000313" key="4">
    <source>
        <dbReference type="Proteomes" id="UP001631957"/>
    </source>
</evidence>
<dbReference type="Gene3D" id="1.10.30.50">
    <property type="match status" value="1"/>
</dbReference>
<keyword evidence="4" id="KW-1185">Reference proteome</keyword>
<dbReference type="GO" id="GO:0004519">
    <property type="term" value="F:endonuclease activity"/>
    <property type="evidence" value="ECO:0007669"/>
    <property type="project" value="UniProtKB-KW"/>
</dbReference>
<dbReference type="Proteomes" id="UP001631957">
    <property type="component" value="Unassembled WGS sequence"/>
</dbReference>
<reference evidence="3 4" key="1">
    <citation type="submission" date="2024-12" db="EMBL/GenBank/DDBJ databases">
        <title>Forecasting of Potato common scab and diversities of Pathogenic streptomyces spp. in china.</title>
        <authorList>
            <person name="Handique U."/>
            <person name="Wu J."/>
        </authorList>
    </citation>
    <scope>NUCLEOTIDE SEQUENCE [LARGE SCALE GENOMIC DNA]</scope>
    <source>
        <strain evidence="3 4">ZRIMU1530</strain>
    </source>
</reference>
<accession>A0ABW9HXM2</accession>
<feature type="domain" description="HNH nuclease" evidence="2">
    <location>
        <begin position="42"/>
        <end position="98"/>
    </location>
</feature>
<dbReference type="RefSeq" id="WP_409111097.1">
    <property type="nucleotide sequence ID" value="NZ_JBJVNI010000017.1"/>
</dbReference>
<evidence type="ECO:0000259" key="2">
    <source>
        <dbReference type="SMART" id="SM00507"/>
    </source>
</evidence>
<gene>
    <name evidence="3" type="ORF">ACKI18_29650</name>
</gene>
<dbReference type="InterPro" id="IPR003615">
    <property type="entry name" value="HNH_nuc"/>
</dbReference>
<sequence length="185" mass="21291">MQPDPTVLLACLAVAALGVLCLATGVGRKRRWRDPTRLFSWPQKQQLIRQANGRCEHKPPLWFRCPAPGTEADHIHPWSRGGATELWNGQMLCRRHNRRKSNRVPSPLYRWRLARRRKRYADDSWSRRDSFGRYEREEYEVGMRRASELIDPAEDGGPNPSQLQCSQHNGFGPCPGAPYCTPKDS</sequence>
<comment type="caution">
    <text evidence="3">The sequence shown here is derived from an EMBL/GenBank/DDBJ whole genome shotgun (WGS) entry which is preliminary data.</text>
</comment>
<keyword evidence="3" id="KW-0378">Hydrolase</keyword>
<keyword evidence="3" id="KW-0255">Endonuclease</keyword>
<dbReference type="InterPro" id="IPR002711">
    <property type="entry name" value="HNH"/>
</dbReference>
<evidence type="ECO:0000256" key="1">
    <source>
        <dbReference type="SAM" id="MobiDB-lite"/>
    </source>
</evidence>
<name>A0ABW9HXM2_9ACTN</name>
<keyword evidence="3" id="KW-0540">Nuclease</keyword>
<dbReference type="Pfam" id="PF01844">
    <property type="entry name" value="HNH"/>
    <property type="match status" value="1"/>
</dbReference>
<dbReference type="CDD" id="cd00085">
    <property type="entry name" value="HNHc"/>
    <property type="match status" value="1"/>
</dbReference>
<proteinExistence type="predicted"/>